<organism evidence="1 2">
    <name type="scientific">Lysobacter hankyongensis</name>
    <dbReference type="NCBI Taxonomy" id="1176535"/>
    <lineage>
        <taxon>Bacteria</taxon>
        <taxon>Pseudomonadati</taxon>
        <taxon>Pseudomonadota</taxon>
        <taxon>Gammaproteobacteria</taxon>
        <taxon>Lysobacterales</taxon>
        <taxon>Lysobacteraceae</taxon>
        <taxon>Lysobacter</taxon>
    </lineage>
</organism>
<keyword evidence="2" id="KW-1185">Reference proteome</keyword>
<name>A0ABP9C757_9GAMM</name>
<reference evidence="2" key="1">
    <citation type="journal article" date="2019" name="Int. J. Syst. Evol. Microbiol.">
        <title>The Global Catalogue of Microorganisms (GCM) 10K type strain sequencing project: providing services to taxonomists for standard genome sequencing and annotation.</title>
        <authorList>
            <consortium name="The Broad Institute Genomics Platform"/>
            <consortium name="The Broad Institute Genome Sequencing Center for Infectious Disease"/>
            <person name="Wu L."/>
            <person name="Ma J."/>
        </authorList>
    </citation>
    <scope>NUCLEOTIDE SEQUENCE [LARGE SCALE GENOMIC DNA]</scope>
    <source>
        <strain evidence="2">JCM 18204</strain>
    </source>
</reference>
<proteinExistence type="predicted"/>
<dbReference type="InterPro" id="IPR006905">
    <property type="entry name" value="Flavin_halogenase"/>
</dbReference>
<dbReference type="Proteomes" id="UP001499959">
    <property type="component" value="Unassembled WGS sequence"/>
</dbReference>
<dbReference type="EMBL" id="BAABJE010000018">
    <property type="protein sequence ID" value="GAA4803893.1"/>
    <property type="molecule type" value="Genomic_DNA"/>
</dbReference>
<dbReference type="Pfam" id="PF04820">
    <property type="entry name" value="Trp_halogenase"/>
    <property type="match status" value="1"/>
</dbReference>
<dbReference type="PANTHER" id="PTHR43747">
    <property type="entry name" value="FAD-BINDING PROTEIN"/>
    <property type="match status" value="1"/>
</dbReference>
<accession>A0ABP9C757</accession>
<dbReference type="RefSeq" id="WP_345304487.1">
    <property type="nucleotide sequence ID" value="NZ_BAABJE010000018.1"/>
</dbReference>
<dbReference type="PANTHER" id="PTHR43747:SF4">
    <property type="entry name" value="FLAVIN-DEPENDENT TRYPTOPHAN HALOGENASE"/>
    <property type="match status" value="1"/>
</dbReference>
<protein>
    <submittedName>
        <fullName evidence="1">Tryptophan 7-halogenase</fullName>
    </submittedName>
</protein>
<dbReference type="Gene3D" id="3.50.50.60">
    <property type="entry name" value="FAD/NAD(P)-binding domain"/>
    <property type="match status" value="1"/>
</dbReference>
<dbReference type="PROSITE" id="PS51257">
    <property type="entry name" value="PROKAR_LIPOPROTEIN"/>
    <property type="match status" value="1"/>
</dbReference>
<dbReference type="InterPro" id="IPR050816">
    <property type="entry name" value="Flavin-dep_Halogenase_NPB"/>
</dbReference>
<dbReference type="InterPro" id="IPR036188">
    <property type="entry name" value="FAD/NAD-bd_sf"/>
</dbReference>
<evidence type="ECO:0000313" key="2">
    <source>
        <dbReference type="Proteomes" id="UP001499959"/>
    </source>
</evidence>
<dbReference type="SUPFAM" id="SSF51905">
    <property type="entry name" value="FAD/NAD(P)-binding domain"/>
    <property type="match status" value="1"/>
</dbReference>
<gene>
    <name evidence="1" type="ORF">GCM10023307_33290</name>
</gene>
<dbReference type="PIRSF" id="PIRSF011396">
    <property type="entry name" value="Trp_halogenase"/>
    <property type="match status" value="1"/>
</dbReference>
<comment type="caution">
    <text evidence="1">The sequence shown here is derived from an EMBL/GenBank/DDBJ whole genome shotgun (WGS) entry which is preliminary data.</text>
</comment>
<dbReference type="InterPro" id="IPR033856">
    <property type="entry name" value="Trp_halogen"/>
</dbReference>
<evidence type="ECO:0000313" key="1">
    <source>
        <dbReference type="EMBL" id="GAA4803893.1"/>
    </source>
</evidence>
<sequence>MHPVRRILIVGGGTAGWLAACYLAKTLNSRAPGAIAISLVESSEIPGVGVGEGTFPSIRGTLSAIGIDEARFLRTCGATFKQGIRFVDWVRAPGGDGIDHYFHPFNTPSQRPGAPDPLPYWLLGDAGAGVPFAEAATMQKRVADAGRAPKRIGDPDYQGRMNYAYHFDAGRFAALLAEHGQSLGVQRTIATVVRAERDEAGDIVGVETREAGTLVADLYIDCTGFRAALIGEAMGEPLRSVRDTLFVDRALAMQVPDDRADAPLPAYTISTAHEAGWTWDIALQTRRGVGYVYSSRHSDDARAEAVLRRYIGPRADALTPRLLAFDAGWRPMQWKRNCVAIGLAAGFLEPLESTGIGLIEIATYLVAHLLPPDGDFARIAPRFNEAMNARYARIVDFLKLHYCLTRRTDSAFWRDNADPASIPASLRDLLALWRHRPPHRLDFVTDLEMFLPASWQFVLYGMEFATDPAALRPMHAQSARAREEFRMLRAVAARAVDDLPPHRALLDALCADPPRARVQA</sequence>